<sequence length="593" mass="65679">MPKLSRLTDFARSFGAFVARLVQQCTAAWAWLRRAPVPLLVGVACFLIYLYKPLIQSSMDNQPLRFGAALLATRGTLDFTELNIGLDRFYSFRVMPDGKVRAHTPVGAALLGAPFFWIARQLGMELTDENVVFLDSLAASVLTAASAAMLSFLARRYRRRTALFLGFTLALATASWSTASRCLWQHTGAQFSMLAALCLLDRERRHPVAFLFGGLLLAYTFWCRPALAPVIAVIAVGALIRTRRELLLGGAAALLAVGAWVAFNMATSGKPLGTYVSLRALGPETWSAYPRRLFGTLFSPNRGMFVFSPILLLAMVALPRNLAHWRTERWRAALALAALVGILMRGFFYGWFGGHCYGSRYMLDVAALLLLGAAPLFDFLLANWRRAVLPIALFGLSAFIQWLGVARDYESWNILMGMTRETNAWNWRKSQILHCLTYGASTREPLAVSSAVNLPPNGVIRLKDDPTSPFLRYGFVYQEPHGNWAMPPRAGIAFNLSAPSALRLRVEVTSEYFPYEPTTVGLYLNGTKFGEIVILAKDFTFAQAPWFDVPAKLTKEGLNLLELRVSRVYYPYASPAPVGAAIRDVIVLPVGKK</sequence>
<gene>
    <name evidence="2" type="ORF">BRCON_1941</name>
</gene>
<reference evidence="2 3" key="1">
    <citation type="submission" date="2018-05" db="EMBL/GenBank/DDBJ databases">
        <title>A metagenomic window into the 2 km-deep terrestrial subsurface aquifer revealed taxonomically and functionally diverse microbial community comprising novel uncultured bacterial lineages.</title>
        <authorList>
            <person name="Kadnikov V.V."/>
            <person name="Mardanov A.V."/>
            <person name="Beletsky A.V."/>
            <person name="Banks D."/>
            <person name="Pimenov N.V."/>
            <person name="Frank Y.A."/>
            <person name="Karnachuk O.V."/>
            <person name="Ravin N.V."/>
        </authorList>
    </citation>
    <scope>NUCLEOTIDE SEQUENCE [LARGE SCALE GENOMIC DNA]</scope>
    <source>
        <strain evidence="2">BY</strain>
    </source>
</reference>
<evidence type="ECO:0000313" key="3">
    <source>
        <dbReference type="Proteomes" id="UP000262583"/>
    </source>
</evidence>
<feature type="transmembrane region" description="Helical" evidence="1">
    <location>
        <begin position="131"/>
        <end position="154"/>
    </location>
</feature>
<keyword evidence="1" id="KW-0472">Membrane</keyword>
<evidence type="ECO:0000256" key="1">
    <source>
        <dbReference type="SAM" id="Phobius"/>
    </source>
</evidence>
<keyword evidence="1" id="KW-1133">Transmembrane helix</keyword>
<name>A0A2Z4Y7A3_SUMC1</name>
<dbReference type="EMBL" id="CP030759">
    <property type="protein sequence ID" value="AXA36718.1"/>
    <property type="molecule type" value="Genomic_DNA"/>
</dbReference>
<dbReference type="Proteomes" id="UP000262583">
    <property type="component" value="Chromosome"/>
</dbReference>
<evidence type="ECO:0008006" key="4">
    <source>
        <dbReference type="Google" id="ProtNLM"/>
    </source>
</evidence>
<feature type="transmembrane region" description="Helical" evidence="1">
    <location>
        <begin position="387"/>
        <end position="406"/>
    </location>
</feature>
<feature type="transmembrane region" description="Helical" evidence="1">
    <location>
        <begin position="246"/>
        <end position="263"/>
    </location>
</feature>
<keyword evidence="1" id="KW-0812">Transmembrane</keyword>
<organism evidence="2 3">
    <name type="scientific">Sumerlaea chitinivorans</name>
    <dbReference type="NCBI Taxonomy" id="2250252"/>
    <lineage>
        <taxon>Bacteria</taxon>
        <taxon>Candidatus Sumerlaeota</taxon>
        <taxon>Candidatus Sumerlaeia</taxon>
        <taxon>Candidatus Sumerlaeales</taxon>
        <taxon>Candidatus Sumerlaeaceae</taxon>
        <taxon>Candidatus Sumerlaea</taxon>
    </lineage>
</organism>
<feature type="transmembrane region" description="Helical" evidence="1">
    <location>
        <begin position="301"/>
        <end position="318"/>
    </location>
</feature>
<accession>A0A2Z4Y7A3</accession>
<evidence type="ECO:0000313" key="2">
    <source>
        <dbReference type="EMBL" id="AXA36718.1"/>
    </source>
</evidence>
<feature type="transmembrane region" description="Helical" evidence="1">
    <location>
        <begin position="207"/>
        <end position="240"/>
    </location>
</feature>
<dbReference type="AlphaFoldDB" id="A0A2Z4Y7A3"/>
<proteinExistence type="predicted"/>
<feature type="transmembrane region" description="Helical" evidence="1">
    <location>
        <begin position="161"/>
        <end position="177"/>
    </location>
</feature>
<protein>
    <recommendedName>
        <fullName evidence="4">Glycosyltransferase RgtA/B/C/D-like domain-containing protein</fullName>
    </recommendedName>
</protein>
<dbReference type="KEGG" id="schv:BRCON_1941"/>
<feature type="transmembrane region" description="Helical" evidence="1">
    <location>
        <begin position="330"/>
        <end position="349"/>
    </location>
</feature>
<feature type="transmembrane region" description="Helical" evidence="1">
    <location>
        <begin position="37"/>
        <end position="55"/>
    </location>
</feature>
<feature type="transmembrane region" description="Helical" evidence="1">
    <location>
        <begin position="361"/>
        <end position="381"/>
    </location>
</feature>